<dbReference type="InterPro" id="IPR006059">
    <property type="entry name" value="SBP"/>
</dbReference>
<dbReference type="AlphaFoldDB" id="A0AA42DPT6"/>
<evidence type="ECO:0000256" key="5">
    <source>
        <dbReference type="RuleBase" id="RU365005"/>
    </source>
</evidence>
<sequence>MSKRIKFAAAMTAMILTTGTMFGCSSAPATTDTPTTEPTKTEETAKTEEPAKTEESTEKQTLTVWSHLTSPEVTAIGELANKWGEENNVEVKVLEDQSDMQGFLQAANSKNGPDVMFGLPHDNLGTFQKAGLLAEVPAGKFDNSAYASQAIVDAVTINGTQYAVPLAQETIGLFYNKDLCSEAPETWDDLIAVAQEKGFMYNVNDFYLSYGIVAANGGYVFKNNAGTLDPTDIGLGNDGAIKSYQFLQDLITKYNFMPADINDDIAKGEFLSGNTAFYISGPWNVGAAKDAGMNFGIAPLPKMGTNPTPSFLGVQTAFVSAKSEKQDLAFELVKYLSENSGETLYDMGNRIPVLTSVLNSDKVSADAYTQGFAAQAVNANPMPNIPEVAAMWAPAADNIKLLTAGQIDAATCGKTIADQIAVGIAQQK</sequence>
<dbReference type="GO" id="GO:0042956">
    <property type="term" value="P:maltodextrin transmembrane transport"/>
    <property type="evidence" value="ECO:0007669"/>
    <property type="project" value="TreeGrafter"/>
</dbReference>
<evidence type="ECO:0000256" key="3">
    <source>
        <dbReference type="ARBA" id="ARBA00022597"/>
    </source>
</evidence>
<reference evidence="7" key="1">
    <citation type="journal article" date="2023" name="Int. J. Syst. Evol. Microbiol.">
        <title>&lt;i&gt;Holtiella tumoricola&lt;/i&gt; gen. nov. sp. nov., isolated from a human clinical sample.</title>
        <authorList>
            <person name="Allen-Vercoe E."/>
            <person name="Daigneault M.C."/>
            <person name="Vancuren S.J."/>
            <person name="Cochrane K."/>
            <person name="O'Neal L.L."/>
            <person name="Sankaranarayanan K."/>
            <person name="Lawson P.A."/>
        </authorList>
    </citation>
    <scope>NUCLEOTIDE SEQUENCE</scope>
    <source>
        <strain evidence="7">CC70A</strain>
    </source>
</reference>
<dbReference type="EMBL" id="JAQIFT010000061">
    <property type="protein sequence ID" value="MDA3733252.1"/>
    <property type="molecule type" value="Genomic_DNA"/>
</dbReference>
<comment type="subcellular location">
    <subcellularLocation>
        <location evidence="5">Cell membrane</location>
        <topology evidence="5">Lipid-anchor</topology>
    </subcellularLocation>
</comment>
<dbReference type="GO" id="GO:0015768">
    <property type="term" value="P:maltose transport"/>
    <property type="evidence" value="ECO:0007669"/>
    <property type="project" value="TreeGrafter"/>
</dbReference>
<keyword evidence="2 5" id="KW-0813">Transport</keyword>
<evidence type="ECO:0000256" key="6">
    <source>
        <dbReference type="SAM" id="MobiDB-lite"/>
    </source>
</evidence>
<comment type="similarity">
    <text evidence="1 5">Belongs to the bacterial solute-binding protein 1 family.</text>
</comment>
<organism evidence="7 8">
    <name type="scientific">Holtiella tumoricola</name>
    <dbReference type="NCBI Taxonomy" id="3018743"/>
    <lineage>
        <taxon>Bacteria</taxon>
        <taxon>Bacillati</taxon>
        <taxon>Bacillota</taxon>
        <taxon>Clostridia</taxon>
        <taxon>Lachnospirales</taxon>
        <taxon>Cellulosilyticaceae</taxon>
        <taxon>Holtiella</taxon>
    </lineage>
</organism>
<dbReference type="InterPro" id="IPR006060">
    <property type="entry name" value="Maltose/Cyclodextrin-bd"/>
</dbReference>
<dbReference type="PROSITE" id="PS51257">
    <property type="entry name" value="PROKAR_LIPOPROTEIN"/>
    <property type="match status" value="1"/>
</dbReference>
<gene>
    <name evidence="7" type="ORF">PBV87_17375</name>
</gene>
<keyword evidence="8" id="KW-1185">Reference proteome</keyword>
<dbReference type="Pfam" id="PF13416">
    <property type="entry name" value="SBP_bac_8"/>
    <property type="match status" value="1"/>
</dbReference>
<dbReference type="Proteomes" id="UP001169242">
    <property type="component" value="Unassembled WGS sequence"/>
</dbReference>
<dbReference type="CDD" id="cd13586">
    <property type="entry name" value="PBP2_Maltose_binding_like"/>
    <property type="match status" value="1"/>
</dbReference>
<keyword evidence="5" id="KW-1003">Cell membrane</keyword>
<evidence type="ECO:0000313" key="8">
    <source>
        <dbReference type="Proteomes" id="UP001169242"/>
    </source>
</evidence>
<dbReference type="GO" id="GO:1901982">
    <property type="term" value="F:maltose binding"/>
    <property type="evidence" value="ECO:0007669"/>
    <property type="project" value="TreeGrafter"/>
</dbReference>
<dbReference type="PANTHER" id="PTHR30061">
    <property type="entry name" value="MALTOSE-BINDING PERIPLASMIC PROTEIN"/>
    <property type="match status" value="1"/>
</dbReference>
<keyword evidence="4 5" id="KW-0732">Signal</keyword>
<evidence type="ECO:0000256" key="1">
    <source>
        <dbReference type="ARBA" id="ARBA00008520"/>
    </source>
</evidence>
<evidence type="ECO:0000256" key="4">
    <source>
        <dbReference type="ARBA" id="ARBA00022729"/>
    </source>
</evidence>
<name>A0AA42DPT6_9FIRM</name>
<keyword evidence="5" id="KW-0472">Membrane</keyword>
<keyword evidence="3 5" id="KW-0762">Sugar transport</keyword>
<feature type="compositionally biased region" description="Low complexity" evidence="6">
    <location>
        <begin position="25"/>
        <end position="38"/>
    </location>
</feature>
<evidence type="ECO:0000256" key="2">
    <source>
        <dbReference type="ARBA" id="ARBA00022448"/>
    </source>
</evidence>
<feature type="signal peptide" evidence="5">
    <location>
        <begin position="1"/>
        <end position="29"/>
    </location>
</feature>
<dbReference type="PANTHER" id="PTHR30061:SF50">
    <property type="entry name" value="MALTOSE_MALTODEXTRIN-BINDING PERIPLASMIC PROTEIN"/>
    <property type="match status" value="1"/>
</dbReference>
<accession>A0AA42DPT6</accession>
<dbReference type="PRINTS" id="PR00181">
    <property type="entry name" value="MALTOSEBP"/>
</dbReference>
<feature type="compositionally biased region" description="Basic and acidic residues" evidence="6">
    <location>
        <begin position="39"/>
        <end position="58"/>
    </location>
</feature>
<proteinExistence type="inferred from homology"/>
<feature type="chain" id="PRO_5041483643" description="Maltodextrin-binding protein" evidence="5">
    <location>
        <begin position="30"/>
        <end position="428"/>
    </location>
</feature>
<dbReference type="SUPFAM" id="SSF53850">
    <property type="entry name" value="Periplasmic binding protein-like II"/>
    <property type="match status" value="1"/>
</dbReference>
<keyword evidence="5" id="KW-0449">Lipoprotein</keyword>
<comment type="caution">
    <text evidence="7">The sequence shown here is derived from an EMBL/GenBank/DDBJ whole genome shotgun (WGS) entry which is preliminary data.</text>
</comment>
<dbReference type="GO" id="GO:0015144">
    <property type="term" value="F:carbohydrate transmembrane transporter activity"/>
    <property type="evidence" value="ECO:0007669"/>
    <property type="project" value="InterPro"/>
</dbReference>
<feature type="region of interest" description="Disordered" evidence="6">
    <location>
        <begin position="25"/>
        <end position="60"/>
    </location>
</feature>
<dbReference type="RefSeq" id="WP_053982933.1">
    <property type="nucleotide sequence ID" value="NZ_JAQIFT010000061.1"/>
</dbReference>
<protein>
    <recommendedName>
        <fullName evidence="5">Maltodextrin-binding protein</fullName>
    </recommendedName>
</protein>
<evidence type="ECO:0000313" key="7">
    <source>
        <dbReference type="EMBL" id="MDA3733252.1"/>
    </source>
</evidence>
<dbReference type="GO" id="GO:0055052">
    <property type="term" value="C:ATP-binding cassette (ABC) transporter complex, substrate-binding subunit-containing"/>
    <property type="evidence" value="ECO:0007669"/>
    <property type="project" value="TreeGrafter"/>
</dbReference>
<dbReference type="Gene3D" id="3.40.190.10">
    <property type="entry name" value="Periplasmic binding protein-like II"/>
    <property type="match status" value="2"/>
</dbReference>